<dbReference type="InterPro" id="IPR029160">
    <property type="entry name" value="UQCC4"/>
</dbReference>
<organism evidence="2 3">
    <name type="scientific">Callosobruchus maculatus</name>
    <name type="common">Southern cowpea weevil</name>
    <name type="synonym">Pulse bruchid</name>
    <dbReference type="NCBI Taxonomy" id="64391"/>
    <lineage>
        <taxon>Eukaryota</taxon>
        <taxon>Metazoa</taxon>
        <taxon>Ecdysozoa</taxon>
        <taxon>Arthropoda</taxon>
        <taxon>Hexapoda</taxon>
        <taxon>Insecta</taxon>
        <taxon>Pterygota</taxon>
        <taxon>Neoptera</taxon>
        <taxon>Endopterygota</taxon>
        <taxon>Coleoptera</taxon>
        <taxon>Polyphaga</taxon>
        <taxon>Cucujiformia</taxon>
        <taxon>Chrysomeloidea</taxon>
        <taxon>Chrysomelidae</taxon>
        <taxon>Bruchinae</taxon>
        <taxon>Bruchini</taxon>
        <taxon>Callosobruchus</taxon>
    </lineage>
</organism>
<keyword evidence="1" id="KW-0472">Membrane</keyword>
<accession>A0A653BUT9</accession>
<evidence type="ECO:0000256" key="1">
    <source>
        <dbReference type="SAM" id="Phobius"/>
    </source>
</evidence>
<sequence length="151" mass="18320">MFRLLPIVNLSTITRSMRLSRQLSTSCYCLKRARNDDDEDGPIKFSTSPARQYRAETTRKGYIENRLWYEPYVILCSLTVFMIYFFILREENDIDRELERTLYSRIEGLEEFQLKQSLEYNRQHNLDTTDIIRRLRELEMEKRQQTEDESI</sequence>
<name>A0A653BUT9_CALMS</name>
<gene>
    <name evidence="2" type="ORF">CALMAC_LOCUS3747</name>
</gene>
<evidence type="ECO:0000313" key="2">
    <source>
        <dbReference type="EMBL" id="VEN39071.1"/>
    </source>
</evidence>
<proteinExistence type="predicted"/>
<keyword evidence="1" id="KW-1133">Transmembrane helix</keyword>
<dbReference type="Proteomes" id="UP000410492">
    <property type="component" value="Unassembled WGS sequence"/>
</dbReference>
<dbReference type="OrthoDB" id="5783753at2759"/>
<dbReference type="Pfam" id="PF15013">
    <property type="entry name" value="CCSMST1"/>
    <property type="match status" value="1"/>
</dbReference>
<keyword evidence="1" id="KW-0812">Transmembrane</keyword>
<dbReference type="EMBL" id="CAACVG010005256">
    <property type="protein sequence ID" value="VEN39071.1"/>
    <property type="molecule type" value="Genomic_DNA"/>
</dbReference>
<dbReference type="PANTHER" id="PTHR35268:SF1">
    <property type="entry name" value="UBIQUINOL-CYTOCHROME-C REDUCTASE COMPLEX ASSEMBLY FACTOR 4"/>
    <property type="match status" value="1"/>
</dbReference>
<feature type="transmembrane region" description="Helical" evidence="1">
    <location>
        <begin position="69"/>
        <end position="88"/>
    </location>
</feature>
<keyword evidence="3" id="KW-1185">Reference proteome</keyword>
<evidence type="ECO:0000313" key="3">
    <source>
        <dbReference type="Proteomes" id="UP000410492"/>
    </source>
</evidence>
<dbReference type="PANTHER" id="PTHR35268">
    <property type="entry name" value="PROTEIN CCSMST1"/>
    <property type="match status" value="1"/>
</dbReference>
<protein>
    <submittedName>
        <fullName evidence="2">Uncharacterized protein</fullName>
    </submittedName>
</protein>
<reference evidence="2 3" key="1">
    <citation type="submission" date="2019-01" db="EMBL/GenBank/DDBJ databases">
        <authorList>
            <person name="Sayadi A."/>
        </authorList>
    </citation>
    <scope>NUCLEOTIDE SEQUENCE [LARGE SCALE GENOMIC DNA]</scope>
</reference>
<dbReference type="AlphaFoldDB" id="A0A653BUT9"/>